<dbReference type="PANTHER" id="PTHR38441:SF1">
    <property type="entry name" value="MEMBRANE PROTEIN"/>
    <property type="match status" value="1"/>
</dbReference>
<proteinExistence type="predicted"/>
<dbReference type="PANTHER" id="PTHR38441">
    <property type="entry name" value="INTEGRAL MEMBRANE PROTEIN-RELATED"/>
    <property type="match status" value="1"/>
</dbReference>
<keyword evidence="1" id="KW-0472">Membrane</keyword>
<dbReference type="EMBL" id="JAPMLT010000012">
    <property type="protein sequence ID" value="MCX7571678.1"/>
    <property type="molecule type" value="Genomic_DNA"/>
</dbReference>
<evidence type="ECO:0000313" key="2">
    <source>
        <dbReference type="EMBL" id="MCX7571678.1"/>
    </source>
</evidence>
<dbReference type="Proteomes" id="UP001208017">
    <property type="component" value="Unassembled WGS sequence"/>
</dbReference>
<organism evidence="2 3">
    <name type="scientific">Tumebacillus lacus</name>
    <dbReference type="NCBI Taxonomy" id="2995335"/>
    <lineage>
        <taxon>Bacteria</taxon>
        <taxon>Bacillati</taxon>
        <taxon>Bacillota</taxon>
        <taxon>Bacilli</taxon>
        <taxon>Bacillales</taxon>
        <taxon>Alicyclobacillaceae</taxon>
        <taxon>Tumebacillus</taxon>
    </lineage>
</organism>
<dbReference type="Pfam" id="PF04341">
    <property type="entry name" value="DUF485"/>
    <property type="match status" value="1"/>
</dbReference>
<dbReference type="InterPro" id="IPR007436">
    <property type="entry name" value="DUF485"/>
</dbReference>
<evidence type="ECO:0000313" key="3">
    <source>
        <dbReference type="Proteomes" id="UP001208017"/>
    </source>
</evidence>
<feature type="transmembrane region" description="Helical" evidence="1">
    <location>
        <begin position="38"/>
        <end position="61"/>
    </location>
</feature>
<accession>A0ABT3X456</accession>
<keyword evidence="1" id="KW-0812">Transmembrane</keyword>
<dbReference type="RefSeq" id="WP_267152927.1">
    <property type="nucleotide sequence ID" value="NZ_JAPMLT010000012.1"/>
</dbReference>
<gene>
    <name evidence="2" type="ORF">OS242_17180</name>
</gene>
<sequence>MAGQQSSAAKRQEAAEPNWSAIAHSNEFKSLLSAKKKFIVPNVIFFMIFYLTLPVSTAYFTFLNEKAIGALNWAYLFAFAQFIMTWVLCMTYSKKANKFDEQAEQIKQQALRGK</sequence>
<reference evidence="2 3" key="1">
    <citation type="submission" date="2022-11" db="EMBL/GenBank/DDBJ databases">
        <title>Study of microbial diversity in lake waters.</title>
        <authorList>
            <person name="Zhang J."/>
        </authorList>
    </citation>
    <scope>NUCLEOTIDE SEQUENCE [LARGE SCALE GENOMIC DNA]</scope>
    <source>
        <strain evidence="2 3">DT12</strain>
    </source>
</reference>
<feature type="transmembrane region" description="Helical" evidence="1">
    <location>
        <begin position="73"/>
        <end position="92"/>
    </location>
</feature>
<keyword evidence="1" id="KW-1133">Transmembrane helix</keyword>
<comment type="caution">
    <text evidence="2">The sequence shown here is derived from an EMBL/GenBank/DDBJ whole genome shotgun (WGS) entry which is preliminary data.</text>
</comment>
<protein>
    <submittedName>
        <fullName evidence="2">DUF485 domain-containing protein</fullName>
    </submittedName>
</protein>
<name>A0ABT3X456_9BACL</name>
<keyword evidence="3" id="KW-1185">Reference proteome</keyword>
<evidence type="ECO:0000256" key="1">
    <source>
        <dbReference type="SAM" id="Phobius"/>
    </source>
</evidence>